<dbReference type="Pfam" id="PF07536">
    <property type="entry name" value="HWE_HK"/>
    <property type="match status" value="1"/>
</dbReference>
<reference evidence="9" key="1">
    <citation type="journal article" date="2015" name="Nature">
        <title>Complex archaea that bridge the gap between prokaryotes and eukaryotes.</title>
        <authorList>
            <person name="Spang A."/>
            <person name="Saw J.H."/>
            <person name="Jorgensen S.L."/>
            <person name="Zaremba-Niedzwiedzka K."/>
            <person name="Martijn J."/>
            <person name="Lind A.E."/>
            <person name="van Eijk R."/>
            <person name="Schleper C."/>
            <person name="Guy L."/>
            <person name="Ettema T.J."/>
        </authorList>
    </citation>
    <scope>NUCLEOTIDE SEQUENCE</scope>
</reference>
<dbReference type="InterPro" id="IPR013515">
    <property type="entry name" value="Phytochrome_cen-reg"/>
</dbReference>
<dbReference type="InterPro" id="IPR036890">
    <property type="entry name" value="HATPase_C_sf"/>
</dbReference>
<sequence>ADIAGLMAVPISRAPRDYIVFFRREIAKSVRWAGNPVKPVDVGPNGVRLTPRKSFEAWAEIVRNSSANWSESEIHTGEALRVSLIEIVLKLTDEANETRQKYADKQELLIAELNHRVRNILNLIQGLVSQSRSEPTDLASYTKVLDGRVQALARAHDQLTKREWTPSSLRSLINVEFSAYMAGQHDRLVITGDAPMLAPEAFSTVALVMHELVTNSAKYGAFTDQSGRVAIDLKIQNDGSLAMNWREIGGPPVQAPSRRGFGTTIIEKTIPYELKGTVKTRYLLTGFEADITIPSTSLALEQETVMSAPKNETFQPVSNENPLTGEVLVVEDNMIIAMDASDILADHGASKVHMAGSVEDAQSIINSNTISFALLDVNLGDQTSLPVANNLAERGIPFILATGYGDAEAITASYPSSFVINKPFTVETLLSAMQKALV</sequence>
<protein>
    <recommendedName>
        <fullName evidence="2">histidine kinase</fullName>
        <ecNumber evidence="2">2.7.13.3</ecNumber>
    </recommendedName>
</protein>
<comment type="caution">
    <text evidence="9">The sequence shown here is derived from an EMBL/GenBank/DDBJ whole genome shotgun (WGS) entry which is preliminary data.</text>
</comment>
<evidence type="ECO:0000256" key="4">
    <source>
        <dbReference type="ARBA" id="ARBA00022679"/>
    </source>
</evidence>
<dbReference type="Pfam" id="PF00360">
    <property type="entry name" value="PHY"/>
    <property type="match status" value="1"/>
</dbReference>
<keyword evidence="6" id="KW-0418">Kinase</keyword>
<name>A0A0F9FXQ3_9ZZZZ</name>
<keyword evidence="5" id="KW-0547">Nucleotide-binding</keyword>
<dbReference type="InterPro" id="IPR043150">
    <property type="entry name" value="Phytochrome_PHY_sf"/>
</dbReference>
<evidence type="ECO:0000259" key="8">
    <source>
        <dbReference type="PROSITE" id="PS50110"/>
    </source>
</evidence>
<dbReference type="EC" id="2.7.13.3" evidence="2"/>
<dbReference type="GO" id="GO:0005524">
    <property type="term" value="F:ATP binding"/>
    <property type="evidence" value="ECO:0007669"/>
    <property type="project" value="UniProtKB-KW"/>
</dbReference>
<dbReference type="SMART" id="SM00448">
    <property type="entry name" value="REC"/>
    <property type="match status" value="1"/>
</dbReference>
<dbReference type="InterPro" id="IPR001789">
    <property type="entry name" value="Sig_transdc_resp-reg_receiver"/>
</dbReference>
<feature type="domain" description="Response regulatory" evidence="8">
    <location>
        <begin position="326"/>
        <end position="437"/>
    </location>
</feature>
<dbReference type="Gene3D" id="3.30.450.270">
    <property type="match status" value="2"/>
</dbReference>
<proteinExistence type="predicted"/>
<evidence type="ECO:0000256" key="1">
    <source>
        <dbReference type="ARBA" id="ARBA00000085"/>
    </source>
</evidence>
<dbReference type="SUPFAM" id="SSF52172">
    <property type="entry name" value="CheY-like"/>
    <property type="match status" value="1"/>
</dbReference>
<keyword evidence="4" id="KW-0808">Transferase</keyword>
<gene>
    <name evidence="9" type="ORF">LCGC14_1978940</name>
</gene>
<evidence type="ECO:0000256" key="6">
    <source>
        <dbReference type="ARBA" id="ARBA00022777"/>
    </source>
</evidence>
<dbReference type="PROSITE" id="PS50110">
    <property type="entry name" value="RESPONSE_REGULATORY"/>
    <property type="match status" value="1"/>
</dbReference>
<evidence type="ECO:0000256" key="2">
    <source>
        <dbReference type="ARBA" id="ARBA00012438"/>
    </source>
</evidence>
<dbReference type="PANTHER" id="PTHR41523">
    <property type="entry name" value="TWO-COMPONENT SYSTEM SENSOR PROTEIN"/>
    <property type="match status" value="1"/>
</dbReference>
<dbReference type="GO" id="GO:0009584">
    <property type="term" value="P:detection of visible light"/>
    <property type="evidence" value="ECO:0007669"/>
    <property type="project" value="InterPro"/>
</dbReference>
<dbReference type="GO" id="GO:0004673">
    <property type="term" value="F:protein histidine kinase activity"/>
    <property type="evidence" value="ECO:0007669"/>
    <property type="project" value="UniProtKB-EC"/>
</dbReference>
<organism evidence="9">
    <name type="scientific">marine sediment metagenome</name>
    <dbReference type="NCBI Taxonomy" id="412755"/>
    <lineage>
        <taxon>unclassified sequences</taxon>
        <taxon>metagenomes</taxon>
        <taxon>ecological metagenomes</taxon>
    </lineage>
</organism>
<dbReference type="AlphaFoldDB" id="A0A0F9FXQ3"/>
<dbReference type="Gene3D" id="3.30.565.10">
    <property type="entry name" value="Histidine kinase-like ATPase, C-terminal domain"/>
    <property type="match status" value="1"/>
</dbReference>
<keyword evidence="7" id="KW-0067">ATP-binding</keyword>
<dbReference type="GO" id="GO:0006355">
    <property type="term" value="P:regulation of DNA-templated transcription"/>
    <property type="evidence" value="ECO:0007669"/>
    <property type="project" value="InterPro"/>
</dbReference>
<feature type="non-terminal residue" evidence="9">
    <location>
        <position position="1"/>
    </location>
</feature>
<dbReference type="SMART" id="SM00911">
    <property type="entry name" value="HWE_HK"/>
    <property type="match status" value="1"/>
</dbReference>
<dbReference type="EMBL" id="LAZR01022105">
    <property type="protein sequence ID" value="KKL83021.1"/>
    <property type="molecule type" value="Genomic_DNA"/>
</dbReference>
<evidence type="ECO:0000313" key="9">
    <source>
        <dbReference type="EMBL" id="KKL83021.1"/>
    </source>
</evidence>
<dbReference type="PANTHER" id="PTHR41523:SF7">
    <property type="entry name" value="HISTIDINE KINASE"/>
    <property type="match status" value="1"/>
</dbReference>
<keyword evidence="3" id="KW-0597">Phosphoprotein</keyword>
<dbReference type="InterPro" id="IPR011006">
    <property type="entry name" value="CheY-like_superfamily"/>
</dbReference>
<evidence type="ECO:0000256" key="3">
    <source>
        <dbReference type="ARBA" id="ARBA00022553"/>
    </source>
</evidence>
<dbReference type="Pfam" id="PF00072">
    <property type="entry name" value="Response_reg"/>
    <property type="match status" value="1"/>
</dbReference>
<evidence type="ECO:0000256" key="7">
    <source>
        <dbReference type="ARBA" id="ARBA00022840"/>
    </source>
</evidence>
<dbReference type="GO" id="GO:0000160">
    <property type="term" value="P:phosphorelay signal transduction system"/>
    <property type="evidence" value="ECO:0007669"/>
    <property type="project" value="InterPro"/>
</dbReference>
<evidence type="ECO:0000256" key="5">
    <source>
        <dbReference type="ARBA" id="ARBA00022741"/>
    </source>
</evidence>
<comment type="catalytic activity">
    <reaction evidence="1">
        <text>ATP + protein L-histidine = ADP + protein N-phospho-L-histidine.</text>
        <dbReference type="EC" id="2.7.13.3"/>
    </reaction>
</comment>
<dbReference type="Gene3D" id="3.40.50.2300">
    <property type="match status" value="1"/>
</dbReference>
<dbReference type="SUPFAM" id="SSF55781">
    <property type="entry name" value="GAF domain-like"/>
    <property type="match status" value="1"/>
</dbReference>
<accession>A0A0F9FXQ3</accession>
<dbReference type="InterPro" id="IPR011102">
    <property type="entry name" value="Sig_transdc_His_kinase_HWE"/>
</dbReference>